<evidence type="ECO:0000313" key="2">
    <source>
        <dbReference type="EMBL" id="RFZ84835.1"/>
    </source>
</evidence>
<proteinExistence type="predicted"/>
<comment type="caution">
    <text evidence="2">The sequence shown here is derived from an EMBL/GenBank/DDBJ whole genome shotgun (WGS) entry which is preliminary data.</text>
</comment>
<organism evidence="2 3">
    <name type="scientific">Mucilaginibacter terrenus</name>
    <dbReference type="NCBI Taxonomy" id="2482727"/>
    <lineage>
        <taxon>Bacteria</taxon>
        <taxon>Pseudomonadati</taxon>
        <taxon>Bacteroidota</taxon>
        <taxon>Sphingobacteriia</taxon>
        <taxon>Sphingobacteriales</taxon>
        <taxon>Sphingobacteriaceae</taxon>
        <taxon>Mucilaginibacter</taxon>
    </lineage>
</organism>
<sequence length="123" mass="13607">MKNSIKLTALLLLASTGLFAATTVKADPIQDEITVAASARNLVVDLKIAKETTGKTYVTFYDDKNSELMRDYLSAKHSVAKAYNLSDLEPGNYTMAVTSNNQVVTKQLNVFMEFGKKTYVFLQ</sequence>
<dbReference type="EMBL" id="QWDE01000001">
    <property type="protein sequence ID" value="RFZ84835.1"/>
    <property type="molecule type" value="Genomic_DNA"/>
</dbReference>
<dbReference type="AlphaFoldDB" id="A0A3E2NV06"/>
<dbReference type="Proteomes" id="UP000260823">
    <property type="component" value="Unassembled WGS sequence"/>
</dbReference>
<name>A0A3E2NV06_9SPHI</name>
<gene>
    <name evidence="2" type="ORF">DYU05_04300</name>
</gene>
<evidence type="ECO:0000256" key="1">
    <source>
        <dbReference type="SAM" id="SignalP"/>
    </source>
</evidence>
<dbReference type="OrthoDB" id="796042at2"/>
<accession>A0A3E2NV06</accession>
<keyword evidence="1" id="KW-0732">Signal</keyword>
<reference evidence="2 3" key="1">
    <citation type="submission" date="2018-08" db="EMBL/GenBank/DDBJ databases">
        <title>Mucilaginibacter terrae sp. nov., isolated from manganese diggings.</title>
        <authorList>
            <person name="Huang Y."/>
            <person name="Zhou Z."/>
        </authorList>
    </citation>
    <scope>NUCLEOTIDE SEQUENCE [LARGE SCALE GENOMIC DNA]</scope>
    <source>
        <strain evidence="2 3">ZH6</strain>
    </source>
</reference>
<keyword evidence="3" id="KW-1185">Reference proteome</keyword>
<dbReference type="RefSeq" id="WP_117381737.1">
    <property type="nucleotide sequence ID" value="NZ_QWDE01000001.1"/>
</dbReference>
<feature type="signal peptide" evidence="1">
    <location>
        <begin position="1"/>
        <end position="20"/>
    </location>
</feature>
<evidence type="ECO:0000313" key="3">
    <source>
        <dbReference type="Proteomes" id="UP000260823"/>
    </source>
</evidence>
<protein>
    <recommendedName>
        <fullName evidence="4">DUF3244 domain-containing protein</fullName>
    </recommendedName>
</protein>
<evidence type="ECO:0008006" key="4">
    <source>
        <dbReference type="Google" id="ProtNLM"/>
    </source>
</evidence>
<feature type="chain" id="PRO_5017570421" description="DUF3244 domain-containing protein" evidence="1">
    <location>
        <begin position="21"/>
        <end position="123"/>
    </location>
</feature>